<feature type="compositionally biased region" description="Low complexity" evidence="1">
    <location>
        <begin position="1878"/>
        <end position="1897"/>
    </location>
</feature>
<reference evidence="2" key="1">
    <citation type="journal article" date="2020" name="bioRxiv">
        <title>Comparative genomics of Chlamydomonas.</title>
        <authorList>
            <person name="Craig R.J."/>
            <person name="Hasan A.R."/>
            <person name="Ness R.W."/>
            <person name="Keightley P.D."/>
        </authorList>
    </citation>
    <scope>NUCLEOTIDE SEQUENCE</scope>
    <source>
        <strain evidence="2">SAG 7.73</strain>
    </source>
</reference>
<evidence type="ECO:0000256" key="1">
    <source>
        <dbReference type="SAM" id="MobiDB-lite"/>
    </source>
</evidence>
<feature type="compositionally biased region" description="Gly residues" evidence="1">
    <location>
        <begin position="807"/>
        <end position="818"/>
    </location>
</feature>
<feature type="region of interest" description="Disordered" evidence="1">
    <location>
        <begin position="1878"/>
        <end position="1898"/>
    </location>
</feature>
<feature type="region of interest" description="Disordered" evidence="1">
    <location>
        <begin position="790"/>
        <end position="866"/>
    </location>
</feature>
<feature type="region of interest" description="Disordered" evidence="1">
    <location>
        <begin position="1667"/>
        <end position="1687"/>
    </location>
</feature>
<dbReference type="EMBL" id="JAEHOC010000013">
    <property type="protein sequence ID" value="KAG2436178.1"/>
    <property type="molecule type" value="Genomic_DNA"/>
</dbReference>
<feature type="region of interest" description="Disordered" evidence="1">
    <location>
        <begin position="217"/>
        <end position="286"/>
    </location>
</feature>
<feature type="region of interest" description="Disordered" evidence="1">
    <location>
        <begin position="1247"/>
        <end position="1267"/>
    </location>
</feature>
<feature type="region of interest" description="Disordered" evidence="1">
    <location>
        <begin position="2236"/>
        <end position="2296"/>
    </location>
</feature>
<evidence type="ECO:0000313" key="3">
    <source>
        <dbReference type="Proteomes" id="UP000650467"/>
    </source>
</evidence>
<feature type="region of interest" description="Disordered" evidence="1">
    <location>
        <begin position="1746"/>
        <end position="1774"/>
    </location>
</feature>
<feature type="compositionally biased region" description="Gly residues" evidence="1">
    <location>
        <begin position="2188"/>
        <end position="2204"/>
    </location>
</feature>
<feature type="compositionally biased region" description="Basic residues" evidence="1">
    <location>
        <begin position="845"/>
        <end position="859"/>
    </location>
</feature>
<feature type="compositionally biased region" description="Low complexity" evidence="1">
    <location>
        <begin position="108"/>
        <end position="127"/>
    </location>
</feature>
<feature type="compositionally biased region" description="Acidic residues" evidence="1">
    <location>
        <begin position="686"/>
        <end position="705"/>
    </location>
</feature>
<accession>A0A835SZQ3</accession>
<protein>
    <submittedName>
        <fullName evidence="2">Uncharacterized protein</fullName>
    </submittedName>
</protein>
<feature type="compositionally biased region" description="Low complexity" evidence="1">
    <location>
        <begin position="136"/>
        <end position="146"/>
    </location>
</feature>
<name>A0A835SZQ3_CHLIN</name>
<feature type="region of interest" description="Disordered" evidence="1">
    <location>
        <begin position="305"/>
        <end position="342"/>
    </location>
</feature>
<feature type="region of interest" description="Disordered" evidence="1">
    <location>
        <begin position="1703"/>
        <end position="1731"/>
    </location>
</feature>
<dbReference type="Proteomes" id="UP000650467">
    <property type="component" value="Unassembled WGS sequence"/>
</dbReference>
<feature type="region of interest" description="Disordered" evidence="1">
    <location>
        <begin position="679"/>
        <end position="718"/>
    </location>
</feature>
<feature type="region of interest" description="Disordered" evidence="1">
    <location>
        <begin position="1550"/>
        <end position="1633"/>
    </location>
</feature>
<feature type="region of interest" description="Disordered" evidence="1">
    <location>
        <begin position="1395"/>
        <end position="1425"/>
    </location>
</feature>
<feature type="region of interest" description="Disordered" evidence="1">
    <location>
        <begin position="2057"/>
        <end position="2081"/>
    </location>
</feature>
<feature type="region of interest" description="Disordered" evidence="1">
    <location>
        <begin position="403"/>
        <end position="493"/>
    </location>
</feature>
<feature type="compositionally biased region" description="Gly residues" evidence="1">
    <location>
        <begin position="1754"/>
        <end position="1763"/>
    </location>
</feature>
<proteinExistence type="predicted"/>
<feature type="compositionally biased region" description="Gly residues" evidence="1">
    <location>
        <begin position="1170"/>
        <end position="1182"/>
    </location>
</feature>
<feature type="compositionally biased region" description="Low complexity" evidence="1">
    <location>
        <begin position="421"/>
        <end position="437"/>
    </location>
</feature>
<feature type="region of interest" description="Disordered" evidence="1">
    <location>
        <begin position="1170"/>
        <end position="1203"/>
    </location>
</feature>
<evidence type="ECO:0000313" key="2">
    <source>
        <dbReference type="EMBL" id="KAG2436178.1"/>
    </source>
</evidence>
<feature type="region of interest" description="Disordered" evidence="1">
    <location>
        <begin position="108"/>
        <end position="203"/>
    </location>
</feature>
<feature type="compositionally biased region" description="Gly residues" evidence="1">
    <location>
        <begin position="172"/>
        <end position="181"/>
    </location>
</feature>
<feature type="compositionally biased region" description="Low complexity" evidence="1">
    <location>
        <begin position="2240"/>
        <end position="2257"/>
    </location>
</feature>
<feature type="compositionally biased region" description="Low complexity" evidence="1">
    <location>
        <begin position="2210"/>
        <end position="2224"/>
    </location>
</feature>
<gene>
    <name evidence="2" type="ORF">HXX76_006490</name>
</gene>
<sequence length="2330" mass="225611">MAAPLATQSAGAAVASEATGWAAASSRTGADMAAQSSTALTVPSPTPGPSATGLSASHSYGREPQPRSGRVSLSLSLVSSGVDRYDVLAAEAACVYAVRMRRQRGRSTAAAARHTATVTPTAVSASGAGAGGAGAGSYSPGGAESAEPSTIGVAWGRGAEDGGVPASAAGATPGGYDGTGSGPFPELELSPRPAPAPTPALTGPQLAAMSSLFQPHPSAAHRAVSDGLDDSTAGGGGVASPSRALGPAAPGRAGQPAPLAASTSAATPSLPEVQKAAPPPPSPLALGLQAAEPVEADAPAACQRLQSATHHHHHWQPHQQQDAAASEGHTTQMPPSAEAAAGGGIAVNTSSAAFAVIAVDSCFRNRRLPSDGHAPDALAAGPGSAALSDAFSAYAAGLSEALALLPGPGRGGREGRRRRSVWIQRRSTGSGTAASSGHELSGDVGAPSGQVSAGAAAAGSSSSSVRKSAAGRLHTVMGPGRPSRSGRSALKRSSMPNASALALAATLGRALLAEGDGSSNGGRRSSAGCSLVDFGCLVQQDSPITPRAIQARVFPSYEVVGAAAAGAGAAAAAASVGAGGDGGAAAGVPGGSAAAAHRRAQQLLTPYAGTAEATFGHSFTQQAAAAPGCSCDRRSFESATGSVVTAAGMGLRPSLDAGSVQHSDAAAAQATAAVAADGPAAVGAADDSEDSQSFDSFDTEEDAEPVGEGAGGGVGGAVRAPGFVRGTAGAAGSTAAASGAGGGAATAAATAAVDRYGSLLVGSAGWRYTEMHDVHDSLLMSRLTSTSRWRGSQALGSGASGHNAHGSEGGTGTGGHSAHGGSSSKWHSPAGPSSSLGVAHAQPHQPHHHALKHASRQRRPAALVQSRNSYEVDLGMSMDLPCPGSPHRSPGLSAGTSIASCLLHQLLPPGAEASPAGTAPTSSTTNAVMAIPMGPGGGDAGPADSTAAAAGTWASWYRAAPPTGQHTASPHTHTQEPLDALASPGSTGVLPPVVAVGALLASTAPGAAAYAAAAAAAAQGSDAGGTHRGPASGTIAAAADRPAAVQGRASLDSRLAAPGYSYSHYHGSAAGAGGPAVFTFGASSHARPHHPRRATAAWLGSSHAAGSSTWRPAAVAATVGAPAFGRQQQQVQHHGHAHGYQPHQYQQPLPSTASSYASVRLPSTSGGCANAGGGGGGGGGTGLTSPLGGARGGPASSPTAASPGGGFDYAHGYRSACGEPAAGGTAGGGEGGSVNLMLGTGDFLTGGGGASEEPLHPEHGREQPAPQQGMGWAATLEVLREQVTCPSPPVPSPRASLAGRSGKVLSAGFKLLGGGRSQRSMKGVPGGGDGCDGAGSDGRSSYAPGSDRTTPVPAPLAAARGQPGSAGAGSTGVARVLAAVTGASGSRGRAVSAAGALPRAAPSPGVGTGEAAGGAAAASSPRARQAVTTGLEEQLSRMNTSTHRPGTAPDSPLPAACGSANVTAAARSRTSVPAAGGSRTSGATGGGRGLFARTLHALLPGPRSLSQPPRARSLPCSEVEHAEWPPAAAAAAAVAPLAQAPRRPAPRTLSRLALGRASADPSRTGAAGARGERDDDGGFAFAAPRSSPPPMGRWSMDDGLRRSGSQGAPVLPLGSPHAAATAPPLAHRRQTSYSCHRDGRLDSLPAHDAALSLGAAAAALLNRQTPDAVSTPAPASAAPPVAAGRAARPPPMMQLLCEVREDDCDSAGDPAGSRRGTEVGLGEAAGPGGDADRLVVSVSARPLMVRGSSANGASGDGSAGDCGDGSVQRQQHPARSRLAKLFGLQRSASGGGDGAGVISGGSWTGMSGLGSADEGRASAPASPLGGGRVGSVVRALTRSRLASPAVGGGAGWGRLDSEGCSSGRASLRSPVVVLAQDSAGAAPPGAPSGAGQRPPSGLKTFIRSLWSSKAARERASRKRADAAAGTGLAAAASDAQRPVSGAVAAAGDAAPHSYYSAPSAHLLGALSQELYSQGHAAPTSTTTSRLRAAAGEDWTADGLAKRPYSLPTAEFALTAAAGTAAGPNVIPVSVHRAVGAAGAAATLSLSATGGAGGVAVGGGSGSSGSSPLLLPQASARSAGGQGPLGRSFLSLAARSFLAPKTPRQQQQHHQHHSDTAGGAASAAGVDSSQYSDAAAGTAPSSPVPVREQPSPLAASAAAPGSPAGVGEGQGGSHSRSLHSRLLKLGQRLAGGGSSGRDRGGGQGMGCESNSGGSSSGAATGTGTPTARRVQSMFLPRSHSHASAPDASTPAAPAATRSGHASPLGQPHRSSALSTTTAASATAGVAGHPSSHSRVRAQALAKAHALAQAEAQARLNQLAPLAAALFTPAGQ</sequence>
<feature type="region of interest" description="Disordered" evidence="1">
    <location>
        <begin position="959"/>
        <end position="984"/>
    </location>
</feature>
<dbReference type="OrthoDB" id="10689328at2759"/>
<feature type="region of interest" description="Disordered" evidence="1">
    <location>
        <begin position="1438"/>
        <end position="1489"/>
    </location>
</feature>
<feature type="compositionally biased region" description="Low complexity" evidence="1">
    <location>
        <begin position="2063"/>
        <end position="2078"/>
    </location>
</feature>
<feature type="compositionally biased region" description="Low complexity" evidence="1">
    <location>
        <begin position="2269"/>
        <end position="2282"/>
    </location>
</feature>
<feature type="region of interest" description="Disordered" evidence="1">
    <location>
        <begin position="2099"/>
        <end position="2224"/>
    </location>
</feature>
<feature type="compositionally biased region" description="Low complexity" evidence="1">
    <location>
        <begin position="1616"/>
        <end position="1625"/>
    </location>
</feature>
<feature type="compositionally biased region" description="Low complexity" evidence="1">
    <location>
        <begin position="796"/>
        <end position="806"/>
    </location>
</feature>
<feature type="compositionally biased region" description="Low complexity" evidence="1">
    <location>
        <begin position="239"/>
        <end position="271"/>
    </location>
</feature>
<feature type="compositionally biased region" description="Low complexity" evidence="1">
    <location>
        <begin position="444"/>
        <end position="471"/>
    </location>
</feature>
<feature type="compositionally biased region" description="Gly residues" evidence="1">
    <location>
        <begin position="1324"/>
        <end position="1336"/>
    </location>
</feature>
<organism evidence="2 3">
    <name type="scientific">Chlamydomonas incerta</name>
    <dbReference type="NCBI Taxonomy" id="51695"/>
    <lineage>
        <taxon>Eukaryota</taxon>
        <taxon>Viridiplantae</taxon>
        <taxon>Chlorophyta</taxon>
        <taxon>core chlorophytes</taxon>
        <taxon>Chlorophyceae</taxon>
        <taxon>CS clade</taxon>
        <taxon>Chlamydomonadales</taxon>
        <taxon>Chlamydomonadaceae</taxon>
        <taxon>Chlamydomonas</taxon>
    </lineage>
</organism>
<feature type="compositionally biased region" description="Polar residues" evidence="1">
    <location>
        <begin position="34"/>
        <end position="43"/>
    </location>
</feature>
<feature type="compositionally biased region" description="Low complexity" evidence="1">
    <location>
        <begin position="2149"/>
        <end position="2162"/>
    </location>
</feature>
<feature type="region of interest" description="Disordered" evidence="1">
    <location>
        <begin position="1126"/>
        <end position="1150"/>
    </location>
</feature>
<feature type="region of interest" description="Disordered" evidence="1">
    <location>
        <begin position="24"/>
        <end position="70"/>
    </location>
</feature>
<feature type="compositionally biased region" description="Basic and acidic residues" evidence="1">
    <location>
        <begin position="1253"/>
        <end position="1262"/>
    </location>
</feature>
<feature type="region of interest" description="Disordered" evidence="1">
    <location>
        <begin position="1315"/>
        <end position="1369"/>
    </location>
</feature>
<keyword evidence="3" id="KW-1185">Reference proteome</keyword>
<comment type="caution">
    <text evidence="2">The sequence shown here is derived from an EMBL/GenBank/DDBJ whole genome shotgun (WGS) entry which is preliminary data.</text>
</comment>